<dbReference type="SUPFAM" id="SSF51735">
    <property type="entry name" value="NAD(P)-binding Rossmann-fold domains"/>
    <property type="match status" value="1"/>
</dbReference>
<name>A0A2I1IMZ4_9ACTO</name>
<dbReference type="PANTHER" id="PTHR43818">
    <property type="entry name" value="BCDNA.GH03377"/>
    <property type="match status" value="1"/>
</dbReference>
<dbReference type="InterPro" id="IPR050463">
    <property type="entry name" value="Gfo/Idh/MocA_oxidrdct_glycsds"/>
</dbReference>
<dbReference type="GeneID" id="35866662"/>
<feature type="domain" description="GFO/IDH/MocA-like oxidoreductase" evidence="3">
    <location>
        <begin position="141"/>
        <end position="286"/>
    </location>
</feature>
<evidence type="ECO:0000313" key="4">
    <source>
        <dbReference type="EMBL" id="PKY72497.1"/>
    </source>
</evidence>
<dbReference type="EMBL" id="PKKO01000003">
    <property type="protein sequence ID" value="PKY72497.1"/>
    <property type="molecule type" value="Genomic_DNA"/>
</dbReference>
<dbReference type="AlphaFoldDB" id="A0A2I1IMZ4"/>
<proteinExistence type="predicted"/>
<dbReference type="Gene3D" id="3.30.360.10">
    <property type="entry name" value="Dihydrodipicolinate Reductase, domain 2"/>
    <property type="match status" value="1"/>
</dbReference>
<dbReference type="GO" id="GO:0016491">
    <property type="term" value="F:oxidoreductase activity"/>
    <property type="evidence" value="ECO:0007669"/>
    <property type="project" value="UniProtKB-KW"/>
</dbReference>
<comment type="caution">
    <text evidence="4">The sequence shown here is derived from an EMBL/GenBank/DDBJ whole genome shotgun (WGS) entry which is preliminary data.</text>
</comment>
<dbReference type="Pfam" id="PF22725">
    <property type="entry name" value="GFO_IDH_MocA_C3"/>
    <property type="match status" value="1"/>
</dbReference>
<dbReference type="Pfam" id="PF01408">
    <property type="entry name" value="GFO_IDH_MocA"/>
    <property type="match status" value="1"/>
</dbReference>
<dbReference type="InterPro" id="IPR055170">
    <property type="entry name" value="GFO_IDH_MocA-like_dom"/>
</dbReference>
<evidence type="ECO:0000313" key="5">
    <source>
        <dbReference type="Proteomes" id="UP000235122"/>
    </source>
</evidence>
<accession>A0A2I1IMZ4</accession>
<dbReference type="GO" id="GO:0000166">
    <property type="term" value="F:nucleotide binding"/>
    <property type="evidence" value="ECO:0007669"/>
    <property type="project" value="InterPro"/>
</dbReference>
<evidence type="ECO:0000259" key="2">
    <source>
        <dbReference type="Pfam" id="PF01408"/>
    </source>
</evidence>
<evidence type="ECO:0000259" key="3">
    <source>
        <dbReference type="Pfam" id="PF22725"/>
    </source>
</evidence>
<dbReference type="PANTHER" id="PTHR43818:SF11">
    <property type="entry name" value="BCDNA.GH03377"/>
    <property type="match status" value="1"/>
</dbReference>
<protein>
    <submittedName>
        <fullName evidence="4">Gfo/Idh/MocA family oxidoreductase</fullName>
    </submittedName>
</protein>
<keyword evidence="1" id="KW-0560">Oxidoreductase</keyword>
<sequence>MAKPLSVAVIGAGMAGATHANAWRQASTVFGANLPPIRLATIADAYLPFAQDAARRYGYEKATADWHEILTDPTIDVVSIVVGNALHREMAQALVEAGKHVLCEKPLTDNLEDAKALAELEQGASVQTGTAFGYRWSPSLAKAAELARSGRLGELVNFNGSYLCDYGCDANAPLAWRYTGPMGSGALGDVGSHLINTAELVCGPVKSVSGAAFNTVITERPIAEGAQAAQRGQTQAGGPKGKVTNDDVAAFTATFEGGVVGSFVCSRVALGHPNSQRFEVYGTDGFAAFDMARAGELSVQTRSDEPDLAGPRVVLANPDFPYFKAGSSMAFGGVGVTQIDQFIYQAHAFLGQVAGVDTGLPRVPSFADGYRAMRIQEAIVRSAAEGGREVEIR</sequence>
<keyword evidence="5" id="KW-1185">Reference proteome</keyword>
<dbReference type="Gene3D" id="3.40.50.720">
    <property type="entry name" value="NAD(P)-binding Rossmann-like Domain"/>
    <property type="match status" value="1"/>
</dbReference>
<dbReference type="STRING" id="33007.HMPREF3198_01150"/>
<dbReference type="InterPro" id="IPR000683">
    <property type="entry name" value="Gfo/Idh/MocA-like_OxRdtase_N"/>
</dbReference>
<evidence type="ECO:0000256" key="1">
    <source>
        <dbReference type="ARBA" id="ARBA00023002"/>
    </source>
</evidence>
<dbReference type="InterPro" id="IPR036291">
    <property type="entry name" value="NAD(P)-bd_dom_sf"/>
</dbReference>
<organism evidence="4 5">
    <name type="scientific">Winkia neuii</name>
    <dbReference type="NCBI Taxonomy" id="33007"/>
    <lineage>
        <taxon>Bacteria</taxon>
        <taxon>Bacillati</taxon>
        <taxon>Actinomycetota</taxon>
        <taxon>Actinomycetes</taxon>
        <taxon>Actinomycetales</taxon>
        <taxon>Actinomycetaceae</taxon>
        <taxon>Winkia</taxon>
    </lineage>
</organism>
<dbReference type="Proteomes" id="UP000235122">
    <property type="component" value="Unassembled WGS sequence"/>
</dbReference>
<reference evidence="4 5" key="1">
    <citation type="submission" date="2017-12" db="EMBL/GenBank/DDBJ databases">
        <title>Phylogenetic diversity of female urinary microbiome.</title>
        <authorList>
            <person name="Thomas-White K."/>
            <person name="Wolfe A.J."/>
        </authorList>
    </citation>
    <scope>NUCLEOTIDE SEQUENCE [LARGE SCALE GENOMIC DNA]</scope>
    <source>
        <strain evidence="4 5">UMB0402</strain>
    </source>
</reference>
<feature type="domain" description="Gfo/Idh/MocA-like oxidoreductase N-terminal" evidence="2">
    <location>
        <begin position="6"/>
        <end position="128"/>
    </location>
</feature>
<gene>
    <name evidence="4" type="ORF">CYJ19_06560</name>
</gene>
<dbReference type="SUPFAM" id="SSF55347">
    <property type="entry name" value="Glyceraldehyde-3-phosphate dehydrogenase-like, C-terminal domain"/>
    <property type="match status" value="1"/>
</dbReference>
<dbReference type="RefSeq" id="WP_024331955.1">
    <property type="nucleotide sequence ID" value="NZ_JASOXK010000007.1"/>
</dbReference>